<evidence type="ECO:0000256" key="2">
    <source>
        <dbReference type="ARBA" id="ARBA00023043"/>
    </source>
</evidence>
<organism evidence="4 5">
    <name type="scientific">Rotaria sordida</name>
    <dbReference type="NCBI Taxonomy" id="392033"/>
    <lineage>
        <taxon>Eukaryota</taxon>
        <taxon>Metazoa</taxon>
        <taxon>Spiralia</taxon>
        <taxon>Gnathifera</taxon>
        <taxon>Rotifera</taxon>
        <taxon>Eurotatoria</taxon>
        <taxon>Bdelloidea</taxon>
        <taxon>Philodinida</taxon>
        <taxon>Philodinidae</taxon>
        <taxon>Rotaria</taxon>
    </lineage>
</organism>
<accession>A0A814BXK3</accession>
<gene>
    <name evidence="4" type="ORF">SEV965_LOCUS7322</name>
</gene>
<dbReference type="InterPro" id="IPR002110">
    <property type="entry name" value="Ankyrin_rpt"/>
</dbReference>
<name>A0A814BXK3_9BILA</name>
<dbReference type="Gene3D" id="1.25.40.20">
    <property type="entry name" value="Ankyrin repeat-containing domain"/>
    <property type="match status" value="2"/>
</dbReference>
<feature type="repeat" description="ANK" evidence="3">
    <location>
        <begin position="92"/>
        <end position="124"/>
    </location>
</feature>
<feature type="repeat" description="ANK" evidence="3">
    <location>
        <begin position="59"/>
        <end position="91"/>
    </location>
</feature>
<dbReference type="InterPro" id="IPR036770">
    <property type="entry name" value="Ankyrin_rpt-contain_sf"/>
</dbReference>
<evidence type="ECO:0008006" key="6">
    <source>
        <dbReference type="Google" id="ProtNLM"/>
    </source>
</evidence>
<evidence type="ECO:0000256" key="3">
    <source>
        <dbReference type="PROSITE-ProRule" id="PRU00023"/>
    </source>
</evidence>
<sequence length="537" mass="61562">MRLRDLFRSQSNNERKLTSSILPVLDANTFINAIYDKDNDTLHKCLVAGFSPDQPDPVTKATPLHIAVETANVRAIHMLLQAGAQVNLCDLSLSTPLHIAAYMGYEEIVQILLMHGADMFKQDNTGRNSFHLAVSTGNNRLIQHFLSTTSTEQYIIHMPDAQNWTPLMCACASNHPSTCALLLSHGAYLCAMNNRGMTVLHIAAFLGSLPIIYELLNSSIDDEIILKLLNQGDYRNQTPLFYACMEGHVDIALTLIHAGANAYHLDNDNQTCLHAMLSSSIILKRHIRLFYRFIEYVNFRFHQDHLSRTLLDLAYINQLNTIIYLLKLLHYKHNYNIISNYELSYNNLSRNILSLRHICILKFKRSIIYHQNQKQLTQHDLLEYALQQCFHINFHENISLNELFSRKSLDDISLINKKTKKSRKTSNICLSIQNNIEQPIQHTQSNWSIFTNKFKYQRTLNLQHETIILSTSLPQSSLLSINNHPMKNLALIILKSSTKIDELLDFPSLINNHLLYDDMKKAMNTYNLDGIDSSNQI</sequence>
<dbReference type="Proteomes" id="UP000663889">
    <property type="component" value="Unassembled WGS sequence"/>
</dbReference>
<keyword evidence="1" id="KW-0677">Repeat</keyword>
<dbReference type="PROSITE" id="PS50088">
    <property type="entry name" value="ANK_REPEAT"/>
    <property type="match status" value="3"/>
</dbReference>
<evidence type="ECO:0000313" key="4">
    <source>
        <dbReference type="EMBL" id="CAF0933870.1"/>
    </source>
</evidence>
<evidence type="ECO:0000313" key="5">
    <source>
        <dbReference type="Proteomes" id="UP000663889"/>
    </source>
</evidence>
<proteinExistence type="predicted"/>
<dbReference type="EMBL" id="CAJNOU010000254">
    <property type="protein sequence ID" value="CAF0933870.1"/>
    <property type="molecule type" value="Genomic_DNA"/>
</dbReference>
<dbReference type="Pfam" id="PF12796">
    <property type="entry name" value="Ank_2"/>
    <property type="match status" value="2"/>
</dbReference>
<reference evidence="4" key="1">
    <citation type="submission" date="2021-02" db="EMBL/GenBank/DDBJ databases">
        <authorList>
            <person name="Nowell W R."/>
        </authorList>
    </citation>
    <scope>NUCLEOTIDE SEQUENCE</scope>
</reference>
<dbReference type="AlphaFoldDB" id="A0A814BXK3"/>
<evidence type="ECO:0000256" key="1">
    <source>
        <dbReference type="ARBA" id="ARBA00022737"/>
    </source>
</evidence>
<comment type="caution">
    <text evidence="4">The sequence shown here is derived from an EMBL/GenBank/DDBJ whole genome shotgun (WGS) entry which is preliminary data.</text>
</comment>
<dbReference type="PANTHER" id="PTHR24126">
    <property type="entry name" value="ANKYRIN REPEAT, PH AND SEC7 DOMAIN CONTAINING PROTEIN SECG-RELATED"/>
    <property type="match status" value="1"/>
</dbReference>
<keyword evidence="2 3" id="KW-0040">ANK repeat</keyword>
<dbReference type="SUPFAM" id="SSF48403">
    <property type="entry name" value="Ankyrin repeat"/>
    <property type="match status" value="1"/>
</dbReference>
<dbReference type="PROSITE" id="PS50297">
    <property type="entry name" value="ANK_REP_REGION"/>
    <property type="match status" value="3"/>
</dbReference>
<dbReference type="Pfam" id="PF00023">
    <property type="entry name" value="Ank"/>
    <property type="match status" value="1"/>
</dbReference>
<protein>
    <recommendedName>
        <fullName evidence="6">Ankyrin repeat protein</fullName>
    </recommendedName>
</protein>
<feature type="repeat" description="ANK" evidence="3">
    <location>
        <begin position="235"/>
        <end position="267"/>
    </location>
</feature>
<dbReference type="SMART" id="SM00248">
    <property type="entry name" value="ANK"/>
    <property type="match status" value="6"/>
</dbReference>